<dbReference type="PANTHER" id="PTHR24276">
    <property type="entry name" value="POLYSERASE-RELATED"/>
    <property type="match status" value="1"/>
</dbReference>
<dbReference type="InterPro" id="IPR009003">
    <property type="entry name" value="Peptidase_S1_PA"/>
</dbReference>
<feature type="domain" description="Peptidase S1" evidence="6">
    <location>
        <begin position="67"/>
        <end position="295"/>
    </location>
</feature>
<keyword evidence="5" id="KW-0325">Glycoprotein</keyword>
<evidence type="ECO:0000259" key="6">
    <source>
        <dbReference type="PROSITE" id="PS50240"/>
    </source>
</evidence>
<dbReference type="GO" id="GO:0006508">
    <property type="term" value="P:proteolysis"/>
    <property type="evidence" value="ECO:0007669"/>
    <property type="project" value="InterPro"/>
</dbReference>
<keyword evidence="3" id="KW-0843">Virulence</keyword>
<dbReference type="SUPFAM" id="SSF50494">
    <property type="entry name" value="Trypsin-like serine proteases"/>
    <property type="match status" value="1"/>
</dbReference>
<dbReference type="PROSITE" id="PS50240">
    <property type="entry name" value="TRYPSIN_DOM"/>
    <property type="match status" value="1"/>
</dbReference>
<dbReference type="AlphaFoldDB" id="A0A6A4Z160"/>
<evidence type="ECO:0000313" key="7">
    <source>
        <dbReference type="EMBL" id="KAF0706229.1"/>
    </source>
</evidence>
<comment type="caution">
    <text evidence="7">The sequence shown here is derived from an EMBL/GenBank/DDBJ whole genome shotgun (WGS) entry which is preliminary data.</text>
</comment>
<dbReference type="PANTHER" id="PTHR24276:SF98">
    <property type="entry name" value="FI18310P1-RELATED"/>
    <property type="match status" value="1"/>
</dbReference>
<dbReference type="Gene3D" id="2.40.10.10">
    <property type="entry name" value="Trypsin-like serine proteases"/>
    <property type="match status" value="1"/>
</dbReference>
<proteinExistence type="inferred from homology"/>
<evidence type="ECO:0000256" key="2">
    <source>
        <dbReference type="ARBA" id="ARBA00022729"/>
    </source>
</evidence>
<dbReference type="InterPro" id="IPR018114">
    <property type="entry name" value="TRYPSIN_HIS"/>
</dbReference>
<reference evidence="7 8" key="1">
    <citation type="submission" date="2019-06" db="EMBL/GenBank/DDBJ databases">
        <title>Genomics analysis of Aphanomyces spp. identifies a new class of oomycete effector associated with host adaptation.</title>
        <authorList>
            <person name="Gaulin E."/>
        </authorList>
    </citation>
    <scope>NUCLEOTIDE SEQUENCE [LARGE SCALE GENOMIC DNA]</scope>
    <source>
        <strain evidence="7 8">E</strain>
    </source>
</reference>
<dbReference type="InterPro" id="IPR050430">
    <property type="entry name" value="Peptidase_S1"/>
</dbReference>
<dbReference type="EMBL" id="VJMI01019849">
    <property type="protein sequence ID" value="KAF0706229.1"/>
    <property type="molecule type" value="Genomic_DNA"/>
</dbReference>
<accession>A0A6A4Z160</accession>
<evidence type="ECO:0000256" key="5">
    <source>
        <dbReference type="ARBA" id="ARBA00023180"/>
    </source>
</evidence>
<sequence>MQSQLNYTVCDILHVELSSYEFNSSTLAISPHFTNHIVMVKFLALAAVAASAAASAAVQIPQSPPKVINGTEVPMGKYSYVTSLRHDETYPSNCIASLVAPKILVTAAHCSLYEWARFASIGSHYLNGTMDGERIKIVKRTQHPKYNKASRYDYDFAVFELETASSFPPIKLNWDEDQFSAPGVVAWVRGFGTTKSDESQSPVLLEADVPIYSNAACQKAFSSLKYNITGSMICAGGESKDVCQGNSGGPLTVTRNGIEYLVGVTSLGFRCGVKGYPGGYARISEARDFIEPFLPKTAC</sequence>
<evidence type="ECO:0000256" key="3">
    <source>
        <dbReference type="ARBA" id="ARBA00023026"/>
    </source>
</evidence>
<dbReference type="Proteomes" id="UP000469452">
    <property type="component" value="Unassembled WGS sequence"/>
</dbReference>
<protein>
    <recommendedName>
        <fullName evidence="6">Peptidase S1 domain-containing protein</fullName>
    </recommendedName>
</protein>
<dbReference type="SMART" id="SM00020">
    <property type="entry name" value="Tryp_SPc"/>
    <property type="match status" value="1"/>
</dbReference>
<dbReference type="PRINTS" id="PR00722">
    <property type="entry name" value="CHYMOTRYPSIN"/>
</dbReference>
<dbReference type="InterPro" id="IPR001314">
    <property type="entry name" value="Peptidase_S1A"/>
</dbReference>
<evidence type="ECO:0000256" key="1">
    <source>
        <dbReference type="ARBA" id="ARBA00007664"/>
    </source>
</evidence>
<dbReference type="CDD" id="cd00190">
    <property type="entry name" value="Tryp_SPc"/>
    <property type="match status" value="1"/>
</dbReference>
<dbReference type="InterPro" id="IPR043504">
    <property type="entry name" value="Peptidase_S1_PA_chymotrypsin"/>
</dbReference>
<gene>
    <name evidence="7" type="ORF">AaE_014228</name>
</gene>
<keyword evidence="2" id="KW-0732">Signal</keyword>
<organism evidence="7 8">
    <name type="scientific">Aphanomyces astaci</name>
    <name type="common">Crayfish plague agent</name>
    <dbReference type="NCBI Taxonomy" id="112090"/>
    <lineage>
        <taxon>Eukaryota</taxon>
        <taxon>Sar</taxon>
        <taxon>Stramenopiles</taxon>
        <taxon>Oomycota</taxon>
        <taxon>Saprolegniomycetes</taxon>
        <taxon>Saprolegniales</taxon>
        <taxon>Verrucalvaceae</taxon>
        <taxon>Aphanomyces</taxon>
    </lineage>
</organism>
<dbReference type="PROSITE" id="PS00134">
    <property type="entry name" value="TRYPSIN_HIS"/>
    <property type="match status" value="1"/>
</dbReference>
<comment type="similarity">
    <text evidence="1">Belongs to the peptidase S1 family.</text>
</comment>
<dbReference type="Pfam" id="PF00089">
    <property type="entry name" value="Trypsin"/>
    <property type="match status" value="1"/>
</dbReference>
<dbReference type="InterPro" id="IPR001254">
    <property type="entry name" value="Trypsin_dom"/>
</dbReference>
<evidence type="ECO:0000256" key="4">
    <source>
        <dbReference type="ARBA" id="ARBA00023157"/>
    </source>
</evidence>
<evidence type="ECO:0000313" key="8">
    <source>
        <dbReference type="Proteomes" id="UP000469452"/>
    </source>
</evidence>
<dbReference type="GO" id="GO:0004252">
    <property type="term" value="F:serine-type endopeptidase activity"/>
    <property type="evidence" value="ECO:0007669"/>
    <property type="project" value="InterPro"/>
</dbReference>
<name>A0A6A4Z160_APHAT</name>
<keyword evidence="4" id="KW-1015">Disulfide bond</keyword>
<dbReference type="FunFam" id="2.40.10.10:FF:000002">
    <property type="entry name" value="Transmembrane protease serine"/>
    <property type="match status" value="1"/>
</dbReference>